<dbReference type="InterPro" id="IPR057027">
    <property type="entry name" value="TPR_mt"/>
</dbReference>
<evidence type="ECO:0000313" key="8">
    <source>
        <dbReference type="EMBL" id="KAJ1728708.1"/>
    </source>
</evidence>
<feature type="domain" description="Pentatricopeptide repeat-containing protein-mitochondrial" evidence="7">
    <location>
        <begin position="292"/>
        <end position="418"/>
    </location>
</feature>
<dbReference type="EMBL" id="JANBOI010000756">
    <property type="protein sequence ID" value="KAJ1728708.1"/>
    <property type="molecule type" value="Genomic_DNA"/>
</dbReference>
<dbReference type="PROSITE" id="PS51375">
    <property type="entry name" value="PPR"/>
    <property type="match status" value="1"/>
</dbReference>
<dbReference type="PANTHER" id="PTHR47447:SF17">
    <property type="entry name" value="OS12G0638900 PROTEIN"/>
    <property type="match status" value="1"/>
</dbReference>
<comment type="function">
    <text evidence="3">Regulates mitochondrial small subunit maturation by controlling 15S rRNA 5'-end processing. Localizes to the 5' precursor of the 15S rRNA in a position that is subsequently occupied by mS47 in the mature yeast mtSSU. Uses structure and sequence-specific RNA recognition, binding to a single-stranded region of the precursor and specifically recognizing bases -6 to -1. The exchange of Ccm1 for mS47 is coupled to the irreversible removal of precursor rRNA that is accompanied by conformational changes of the mitoribosomal proteins uS5m and mS26. These conformational changes signal completion of 5'-end rRNA processing through protection of the mature 5'-end of the 15S rRNA and stabilization of mS47. The removal of the 5' precursor together with the dissociation of Ccm1 may be catalyzed by the 5'-3' exoribonuclease Pet127. Involved in the specific removal of group I introns in mitochondrial encoded transcripts.</text>
</comment>
<protein>
    <recommendedName>
        <fullName evidence="7">Pentatricopeptide repeat-containing protein-mitochondrial domain-containing protein</fullName>
    </recommendedName>
</protein>
<dbReference type="PANTHER" id="PTHR47447">
    <property type="entry name" value="OS03G0856100 PROTEIN"/>
    <property type="match status" value="1"/>
</dbReference>
<evidence type="ECO:0000256" key="6">
    <source>
        <dbReference type="SAM" id="MobiDB-lite"/>
    </source>
</evidence>
<gene>
    <name evidence="8" type="ORF">LPJ61_003889</name>
</gene>
<dbReference type="Pfam" id="PF01535">
    <property type="entry name" value="PPR"/>
    <property type="match status" value="1"/>
</dbReference>
<organism evidence="8 9">
    <name type="scientific">Coemansia biformis</name>
    <dbReference type="NCBI Taxonomy" id="1286918"/>
    <lineage>
        <taxon>Eukaryota</taxon>
        <taxon>Fungi</taxon>
        <taxon>Fungi incertae sedis</taxon>
        <taxon>Zoopagomycota</taxon>
        <taxon>Kickxellomycotina</taxon>
        <taxon>Kickxellomycetes</taxon>
        <taxon>Kickxellales</taxon>
        <taxon>Kickxellaceae</taxon>
        <taxon>Coemansia</taxon>
    </lineage>
</organism>
<comment type="caution">
    <text evidence="8">The sequence shown here is derived from an EMBL/GenBank/DDBJ whole genome shotgun (WGS) entry which is preliminary data.</text>
</comment>
<keyword evidence="9" id="KW-1185">Reference proteome</keyword>
<feature type="repeat" description="PPR" evidence="5">
    <location>
        <begin position="178"/>
        <end position="212"/>
    </location>
</feature>
<comment type="subunit">
    <text evidence="4">Binds to mitochondrial small subunit 15S rRNA.</text>
</comment>
<name>A0A9W7Y5T6_9FUNG</name>
<feature type="compositionally biased region" description="Low complexity" evidence="6">
    <location>
        <begin position="556"/>
        <end position="568"/>
    </location>
</feature>
<proteinExistence type="inferred from homology"/>
<evidence type="ECO:0000256" key="5">
    <source>
        <dbReference type="PROSITE-ProRule" id="PRU00708"/>
    </source>
</evidence>
<dbReference type="Pfam" id="PF23276">
    <property type="entry name" value="TPR_24"/>
    <property type="match status" value="1"/>
</dbReference>
<dbReference type="Gene3D" id="1.25.40.10">
    <property type="entry name" value="Tetratricopeptide repeat domain"/>
    <property type="match status" value="3"/>
</dbReference>
<keyword evidence="2" id="KW-0677">Repeat</keyword>
<dbReference type="AlphaFoldDB" id="A0A9W7Y5T6"/>
<dbReference type="OrthoDB" id="185373at2759"/>
<feature type="region of interest" description="Disordered" evidence="6">
    <location>
        <begin position="547"/>
        <end position="568"/>
    </location>
</feature>
<dbReference type="Proteomes" id="UP001143981">
    <property type="component" value="Unassembled WGS sequence"/>
</dbReference>
<sequence length="582" mass="63862">MLRCSARSLRARAIAAGTAAAARRYSAPVVSDGLDTRLDMLTVEEQVWQIVHPSSHARIQRCREAASPRSSGGRQGQADARKKLSAHSQLDGLYERARAAGRLTRADYAAFLEGYNEMRDARSCVAVLRAMRESGERPGEAQFAMVLKSAADQRRAAVIFEVGEEMQLAGVEDAGSNYVTFFNNLLACLGGCGQIEHAYAVYLEMLERRLTPQRAGCHALVVGLGQVDEVELALEVLRESLGRGVAFGSETYLGLLSSASKRMHHAAYRFCYEQLTTVFEAQVTEGDYLGGLDVAARSGDIALASDVVRRLKALGYPLREPHFEPLFDALVMRHQWGAALRVLSTMREVGYGRTQATLRTLVRQLAADAERTVALCGDVFVEVAEAAARGELPRVADAVTLNALLAGLAQAGHVESAAKQLDVWFSRLAIRRNVDSYVAVLSGCLERRNKTVAEVLLAKLVDDDRLVPTQEIYELMVHLSLAQHSYEDAFVYLETMKADGMAPSWRVYAAIVRRCARVRDPRAQTAIREMRHLGYAVTPQLLEYVRSHSRPPRPAPAADQPPSAAPAEPSLLDILDAEVFTL</sequence>
<feature type="region of interest" description="Disordered" evidence="6">
    <location>
        <begin position="63"/>
        <end position="85"/>
    </location>
</feature>
<evidence type="ECO:0000256" key="3">
    <source>
        <dbReference type="ARBA" id="ARBA00044493"/>
    </source>
</evidence>
<reference evidence="8" key="1">
    <citation type="submission" date="2022-07" db="EMBL/GenBank/DDBJ databases">
        <title>Phylogenomic reconstructions and comparative analyses of Kickxellomycotina fungi.</title>
        <authorList>
            <person name="Reynolds N.K."/>
            <person name="Stajich J.E."/>
            <person name="Barry K."/>
            <person name="Grigoriev I.V."/>
            <person name="Crous P."/>
            <person name="Smith M.E."/>
        </authorList>
    </citation>
    <scope>NUCLEOTIDE SEQUENCE</scope>
    <source>
        <strain evidence="8">BCRC 34381</strain>
    </source>
</reference>
<dbReference type="NCBIfam" id="TIGR00756">
    <property type="entry name" value="PPR"/>
    <property type="match status" value="1"/>
</dbReference>
<evidence type="ECO:0000259" key="7">
    <source>
        <dbReference type="Pfam" id="PF23276"/>
    </source>
</evidence>
<evidence type="ECO:0000256" key="4">
    <source>
        <dbReference type="ARBA" id="ARBA00044511"/>
    </source>
</evidence>
<evidence type="ECO:0000256" key="2">
    <source>
        <dbReference type="ARBA" id="ARBA00022737"/>
    </source>
</evidence>
<accession>A0A9W7Y5T6</accession>
<comment type="similarity">
    <text evidence="1">Belongs to the CCM1 family.</text>
</comment>
<evidence type="ECO:0000313" key="9">
    <source>
        <dbReference type="Proteomes" id="UP001143981"/>
    </source>
</evidence>
<evidence type="ECO:0000256" key="1">
    <source>
        <dbReference type="ARBA" id="ARBA00006192"/>
    </source>
</evidence>
<dbReference type="InterPro" id="IPR011990">
    <property type="entry name" value="TPR-like_helical_dom_sf"/>
</dbReference>
<dbReference type="InterPro" id="IPR002885">
    <property type="entry name" value="PPR_rpt"/>
</dbReference>